<feature type="domain" description="DUF1206" evidence="1">
    <location>
        <begin position="26"/>
        <end position="60"/>
    </location>
</feature>
<evidence type="ECO:0000259" key="1">
    <source>
        <dbReference type="Pfam" id="PF06724"/>
    </source>
</evidence>
<accession>A0A921EQY4</accession>
<name>A0A921EQY4_9ACTN</name>
<dbReference type="Pfam" id="PF06724">
    <property type="entry name" value="DUF1206"/>
    <property type="match status" value="1"/>
</dbReference>
<comment type="caution">
    <text evidence="2">The sequence shown here is derived from an EMBL/GenBank/DDBJ whole genome shotgun (WGS) entry which is preliminary data.</text>
</comment>
<organism evidence="2 3">
    <name type="scientific">Tessaracoccus flavescens</name>
    <dbReference type="NCBI Taxonomy" id="399497"/>
    <lineage>
        <taxon>Bacteria</taxon>
        <taxon>Bacillati</taxon>
        <taxon>Actinomycetota</taxon>
        <taxon>Actinomycetes</taxon>
        <taxon>Propionibacteriales</taxon>
        <taxon>Propionibacteriaceae</taxon>
        <taxon>Tessaracoccus</taxon>
    </lineage>
</organism>
<protein>
    <submittedName>
        <fullName evidence="2">DUF1206 domain-containing protein</fullName>
    </submittedName>
</protein>
<reference evidence="2" key="1">
    <citation type="journal article" date="2021" name="PeerJ">
        <title>Extensive microbial diversity within the chicken gut microbiome revealed by metagenomics and culture.</title>
        <authorList>
            <person name="Gilroy R."/>
            <person name="Ravi A."/>
            <person name="Getino M."/>
            <person name="Pursley I."/>
            <person name="Horton D.L."/>
            <person name="Alikhan N.F."/>
            <person name="Baker D."/>
            <person name="Gharbi K."/>
            <person name="Hall N."/>
            <person name="Watson M."/>
            <person name="Adriaenssens E.M."/>
            <person name="Foster-Nyarko E."/>
            <person name="Jarju S."/>
            <person name="Secka A."/>
            <person name="Antonio M."/>
            <person name="Oren A."/>
            <person name="Chaudhuri R.R."/>
            <person name="La Ragione R."/>
            <person name="Hildebrand F."/>
            <person name="Pallen M.J."/>
        </authorList>
    </citation>
    <scope>NUCLEOTIDE SEQUENCE</scope>
    <source>
        <strain evidence="2">ChiGjej3B3-7470</strain>
    </source>
</reference>
<dbReference type="EMBL" id="DYZF01000201">
    <property type="protein sequence ID" value="HJE51916.1"/>
    <property type="molecule type" value="Genomic_DNA"/>
</dbReference>
<gene>
    <name evidence="2" type="ORF">K8V15_08060</name>
</gene>
<reference evidence="2" key="2">
    <citation type="submission" date="2021-09" db="EMBL/GenBank/DDBJ databases">
        <authorList>
            <person name="Gilroy R."/>
        </authorList>
    </citation>
    <scope>NUCLEOTIDE SEQUENCE</scope>
    <source>
        <strain evidence="2">ChiGjej3B3-7470</strain>
    </source>
</reference>
<evidence type="ECO:0000313" key="3">
    <source>
        <dbReference type="Proteomes" id="UP000712713"/>
    </source>
</evidence>
<dbReference type="AlphaFoldDB" id="A0A921EQY4"/>
<dbReference type="InterPro" id="IPR009597">
    <property type="entry name" value="DUF1206"/>
</dbReference>
<sequence>MSKRETVERHARKLEDSPVAAGVAAAGHVANGIVHAIIGLIAFSVARGAGGDADQSGAMRA</sequence>
<evidence type="ECO:0000313" key="2">
    <source>
        <dbReference type="EMBL" id="HJE51916.1"/>
    </source>
</evidence>
<proteinExistence type="predicted"/>
<dbReference type="Proteomes" id="UP000712713">
    <property type="component" value="Unassembled WGS sequence"/>
</dbReference>
<feature type="non-terminal residue" evidence="2">
    <location>
        <position position="61"/>
    </location>
</feature>